<dbReference type="SUPFAM" id="SSF53187">
    <property type="entry name" value="Zn-dependent exopeptidases"/>
    <property type="match status" value="1"/>
</dbReference>
<dbReference type="SMART" id="SM00646">
    <property type="entry name" value="Ami_3"/>
    <property type="match status" value="1"/>
</dbReference>
<dbReference type="PANTHER" id="PTHR30404">
    <property type="entry name" value="N-ACETYLMURAMOYL-L-ALANINE AMIDASE"/>
    <property type="match status" value="1"/>
</dbReference>
<name>A0A2N5GK56_9BACI</name>
<evidence type="ECO:0000313" key="4">
    <source>
        <dbReference type="EMBL" id="PLR96736.1"/>
    </source>
</evidence>
<dbReference type="CDD" id="cd02696">
    <property type="entry name" value="MurNAc-LAA"/>
    <property type="match status" value="1"/>
</dbReference>
<feature type="domain" description="LysM" evidence="2">
    <location>
        <begin position="190"/>
        <end position="234"/>
    </location>
</feature>
<dbReference type="AlphaFoldDB" id="A0A2N5GK56"/>
<dbReference type="GO" id="GO:0008745">
    <property type="term" value="F:N-acetylmuramoyl-L-alanine amidase activity"/>
    <property type="evidence" value="ECO:0007669"/>
    <property type="project" value="InterPro"/>
</dbReference>
<dbReference type="EMBL" id="PGVD01000029">
    <property type="protein sequence ID" value="PLR96736.1"/>
    <property type="molecule type" value="Genomic_DNA"/>
</dbReference>
<reference evidence="3 5" key="1">
    <citation type="submission" date="2017-11" db="EMBL/GenBank/DDBJ databases">
        <title>Comparitive Functional Genomics of Dry Heat Resistant strains isolated from the Viking Spacecraft.</title>
        <authorList>
            <person name="Seuylemezian A."/>
            <person name="Cooper K."/>
            <person name="Vaishampayan P."/>
        </authorList>
    </citation>
    <scope>NUCLEOTIDE SEQUENCE [LARGE SCALE GENOMIC DNA]</scope>
    <source>
        <strain evidence="3 5">M4.6</strain>
    </source>
</reference>
<comment type="caution">
    <text evidence="3">The sequence shown here is derived from an EMBL/GenBank/DDBJ whole genome shotgun (WGS) entry which is preliminary data.</text>
</comment>
<dbReference type="Gene3D" id="3.10.350.10">
    <property type="entry name" value="LysM domain"/>
    <property type="match status" value="1"/>
</dbReference>
<dbReference type="InterPro" id="IPR018392">
    <property type="entry name" value="LysM"/>
</dbReference>
<gene>
    <name evidence="3" type="ORF">CU635_14245</name>
    <name evidence="4" type="ORF">CVD25_11525</name>
</gene>
<accession>A0A2N5GK56</accession>
<dbReference type="CDD" id="cd00118">
    <property type="entry name" value="LysM"/>
    <property type="match status" value="1"/>
</dbReference>
<dbReference type="PANTHER" id="PTHR30404:SF0">
    <property type="entry name" value="N-ACETYLMURAMOYL-L-ALANINE AMIDASE AMIC"/>
    <property type="match status" value="1"/>
</dbReference>
<dbReference type="Gene3D" id="3.40.630.40">
    <property type="entry name" value="Zn-dependent exopeptidases"/>
    <property type="match status" value="1"/>
</dbReference>
<dbReference type="PROSITE" id="PS51782">
    <property type="entry name" value="LYSM"/>
    <property type="match status" value="1"/>
</dbReference>
<protein>
    <submittedName>
        <fullName evidence="3">N-acetylmuramoyl-L-alanine amidase</fullName>
    </submittedName>
</protein>
<evidence type="ECO:0000256" key="1">
    <source>
        <dbReference type="ARBA" id="ARBA00022801"/>
    </source>
</evidence>
<dbReference type="Pfam" id="PF01476">
    <property type="entry name" value="LysM"/>
    <property type="match status" value="1"/>
</dbReference>
<evidence type="ECO:0000313" key="5">
    <source>
        <dbReference type="Proteomes" id="UP000234951"/>
    </source>
</evidence>
<evidence type="ECO:0000259" key="2">
    <source>
        <dbReference type="PROSITE" id="PS51782"/>
    </source>
</evidence>
<organism evidence="3 5">
    <name type="scientific">Bacillus canaveralius</name>
    <dbReference type="NCBI Taxonomy" id="1403243"/>
    <lineage>
        <taxon>Bacteria</taxon>
        <taxon>Bacillati</taxon>
        <taxon>Bacillota</taxon>
        <taxon>Bacilli</taxon>
        <taxon>Bacillales</taxon>
        <taxon>Bacillaceae</taxon>
        <taxon>Bacillus</taxon>
    </lineage>
</organism>
<proteinExistence type="predicted"/>
<dbReference type="EMBL" id="PGVA01000031">
    <property type="protein sequence ID" value="PLR81790.1"/>
    <property type="molecule type" value="Genomic_DNA"/>
</dbReference>
<dbReference type="InterPro" id="IPR036779">
    <property type="entry name" value="LysM_dom_sf"/>
</dbReference>
<dbReference type="GO" id="GO:0009253">
    <property type="term" value="P:peptidoglycan catabolic process"/>
    <property type="evidence" value="ECO:0007669"/>
    <property type="project" value="InterPro"/>
</dbReference>
<dbReference type="Pfam" id="PF01520">
    <property type="entry name" value="Amidase_3"/>
    <property type="match status" value="1"/>
</dbReference>
<keyword evidence="1" id="KW-0378">Hydrolase</keyword>
<dbReference type="OrthoDB" id="9763643at2"/>
<keyword evidence="6" id="KW-1185">Reference proteome</keyword>
<dbReference type="GO" id="GO:0030288">
    <property type="term" value="C:outer membrane-bounded periplasmic space"/>
    <property type="evidence" value="ECO:0007669"/>
    <property type="project" value="TreeGrafter"/>
</dbReference>
<dbReference type="SUPFAM" id="SSF54106">
    <property type="entry name" value="LysM domain"/>
    <property type="match status" value="1"/>
</dbReference>
<evidence type="ECO:0000313" key="3">
    <source>
        <dbReference type="EMBL" id="PLR81790.1"/>
    </source>
</evidence>
<evidence type="ECO:0000313" key="6">
    <source>
        <dbReference type="Proteomes" id="UP000235114"/>
    </source>
</evidence>
<dbReference type="SMART" id="SM00257">
    <property type="entry name" value="LysM"/>
    <property type="match status" value="1"/>
</dbReference>
<reference evidence="4 6" key="2">
    <citation type="submission" date="2017-12" db="EMBL/GenBank/DDBJ databases">
        <title>Comparative Functional Genomics of Dry Heat Resistant strains isolated from the Viking Spacecraft.</title>
        <authorList>
            <person name="Seuylemezian A."/>
            <person name="Cooper K."/>
            <person name="Vaishampayan P."/>
        </authorList>
    </citation>
    <scope>NUCLEOTIDE SEQUENCE [LARGE SCALE GENOMIC DNA]</scope>
    <source>
        <strain evidence="4 6">ATCC 29669</strain>
    </source>
</reference>
<dbReference type="Proteomes" id="UP000234951">
    <property type="component" value="Unassembled WGS sequence"/>
</dbReference>
<dbReference type="RefSeq" id="WP_101578040.1">
    <property type="nucleotide sequence ID" value="NZ_PGVA01000031.1"/>
</dbReference>
<dbReference type="Proteomes" id="UP000235114">
    <property type="component" value="Unassembled WGS sequence"/>
</dbReference>
<dbReference type="InterPro" id="IPR002508">
    <property type="entry name" value="MurNAc-LAA_cat"/>
</dbReference>
<sequence length="235" mass="25792">MVKFFIDPGHGGRDSGASANDIEEKQINLQIALRVQDILLSEYENTEIKMSRTGDQNLSLSERTALANNWGADFLLSIHVNAGGGTGYEDYIYPGTGAPTTTYHNIIHNEVVSATGFRDRGKKQANLHMLRESAMPALLTENGFIDNEADATSLKQASFIERIARGHVNGLARSFNLAQKPDGIATPVVEMYTVRAGDTLSELAVQFGTSVGELVRLNHIRNPNLIRVGERIRVR</sequence>
<dbReference type="InterPro" id="IPR050695">
    <property type="entry name" value="N-acetylmuramoyl_amidase_3"/>
</dbReference>